<sequence length="220" mass="25645">MVYRIRNKGFNVWAPAVSPRAFTARKTKTSLEVSRHVTLQTHISRYAGMRLFHNYRRISRAWKQFLMGDKIAEQLAILTLKSHIARPFNYNAPIENSFYVGRTWADIWDRHYSLFASNQHPLQLDSYQNYNDFVKKLNCSDYANQCTETLESVDKLKEKRSKALETSEGETLSPEDITDIYIEVMAEYRNKHGLTGKSRDEAGEYVDYLETRRPFGATAQ</sequence>
<accession>A0AAD1XW32</accession>
<protein>
    <submittedName>
        <fullName evidence="1">Uncharacterized protein</fullName>
    </submittedName>
</protein>
<dbReference type="AlphaFoldDB" id="A0AAD1XW32"/>
<keyword evidence="2" id="KW-1185">Reference proteome</keyword>
<proteinExistence type="predicted"/>
<comment type="caution">
    <text evidence="1">The sequence shown here is derived from an EMBL/GenBank/DDBJ whole genome shotgun (WGS) entry which is preliminary data.</text>
</comment>
<evidence type="ECO:0000313" key="1">
    <source>
        <dbReference type="EMBL" id="CAI2379472.1"/>
    </source>
</evidence>
<name>A0AAD1XW32_EUPCR</name>
<dbReference type="Proteomes" id="UP001295684">
    <property type="component" value="Unassembled WGS sequence"/>
</dbReference>
<dbReference type="EMBL" id="CAMPGE010021320">
    <property type="protein sequence ID" value="CAI2379472.1"/>
    <property type="molecule type" value="Genomic_DNA"/>
</dbReference>
<gene>
    <name evidence="1" type="ORF">ECRASSUSDP1_LOCUS20882</name>
</gene>
<organism evidence="1 2">
    <name type="scientific">Euplotes crassus</name>
    <dbReference type="NCBI Taxonomy" id="5936"/>
    <lineage>
        <taxon>Eukaryota</taxon>
        <taxon>Sar</taxon>
        <taxon>Alveolata</taxon>
        <taxon>Ciliophora</taxon>
        <taxon>Intramacronucleata</taxon>
        <taxon>Spirotrichea</taxon>
        <taxon>Hypotrichia</taxon>
        <taxon>Euplotida</taxon>
        <taxon>Euplotidae</taxon>
        <taxon>Moneuplotes</taxon>
    </lineage>
</organism>
<reference evidence="1" key="1">
    <citation type="submission" date="2023-07" db="EMBL/GenBank/DDBJ databases">
        <authorList>
            <consortium name="AG Swart"/>
            <person name="Singh M."/>
            <person name="Singh A."/>
            <person name="Seah K."/>
            <person name="Emmerich C."/>
        </authorList>
    </citation>
    <scope>NUCLEOTIDE SEQUENCE</scope>
    <source>
        <strain evidence="1">DP1</strain>
    </source>
</reference>
<evidence type="ECO:0000313" key="2">
    <source>
        <dbReference type="Proteomes" id="UP001295684"/>
    </source>
</evidence>